<dbReference type="Pfam" id="PF04969">
    <property type="entry name" value="CS"/>
    <property type="match status" value="1"/>
</dbReference>
<feature type="compositionally biased region" description="Polar residues" evidence="2">
    <location>
        <begin position="533"/>
        <end position="545"/>
    </location>
</feature>
<dbReference type="CDD" id="cd06466">
    <property type="entry name" value="p23_CS_SGT1_like"/>
    <property type="match status" value="1"/>
</dbReference>
<feature type="region of interest" description="Disordered" evidence="2">
    <location>
        <begin position="190"/>
        <end position="218"/>
    </location>
</feature>
<accession>M7SV37</accession>
<protein>
    <submittedName>
        <fullName evidence="5">Putative cs domain-containing protein</fullName>
    </submittedName>
</protein>
<feature type="compositionally biased region" description="Basic and acidic residues" evidence="2">
    <location>
        <begin position="190"/>
        <end position="200"/>
    </location>
</feature>
<dbReference type="PROSITE" id="PS51203">
    <property type="entry name" value="CS"/>
    <property type="match status" value="1"/>
</dbReference>
<dbReference type="SUPFAM" id="SSF49764">
    <property type="entry name" value="HSP20-like chaperones"/>
    <property type="match status" value="1"/>
</dbReference>
<dbReference type="InterPro" id="IPR008978">
    <property type="entry name" value="HSP20-like_chaperone"/>
</dbReference>
<evidence type="ECO:0000259" key="4">
    <source>
        <dbReference type="PROSITE" id="PS51203"/>
    </source>
</evidence>
<evidence type="ECO:0000256" key="1">
    <source>
        <dbReference type="ARBA" id="ARBA00008509"/>
    </source>
</evidence>
<feature type="region of interest" description="Disordered" evidence="2">
    <location>
        <begin position="533"/>
        <end position="564"/>
    </location>
</feature>
<proteinExistence type="inferred from homology"/>
<dbReference type="KEGG" id="ela:UCREL1_4599"/>
<dbReference type="eggNOG" id="KOG1309">
    <property type="taxonomic scope" value="Eukaryota"/>
</dbReference>
<comment type="similarity">
    <text evidence="1">Belongs to the SGT1 family.</text>
</comment>
<feature type="compositionally biased region" description="Low complexity" evidence="2">
    <location>
        <begin position="423"/>
        <end position="440"/>
    </location>
</feature>
<dbReference type="OrthoDB" id="1898560at2759"/>
<dbReference type="SUPFAM" id="SSF48452">
    <property type="entry name" value="TPR-like"/>
    <property type="match status" value="1"/>
</dbReference>
<evidence type="ECO:0000313" key="5">
    <source>
        <dbReference type="EMBL" id="EMR68383.1"/>
    </source>
</evidence>
<dbReference type="STRING" id="1287681.M7SV37"/>
<dbReference type="InterPro" id="IPR011990">
    <property type="entry name" value="TPR-like_helical_dom_sf"/>
</dbReference>
<evidence type="ECO:0000256" key="2">
    <source>
        <dbReference type="SAM" id="MobiDB-lite"/>
    </source>
</evidence>
<dbReference type="OMA" id="KSGPKNW"/>
<evidence type="ECO:0000313" key="6">
    <source>
        <dbReference type="Proteomes" id="UP000012174"/>
    </source>
</evidence>
<dbReference type="PROSITE" id="PS51048">
    <property type="entry name" value="SGS"/>
    <property type="match status" value="1"/>
</dbReference>
<name>M7SV37_EUTLA</name>
<feature type="region of interest" description="Disordered" evidence="2">
    <location>
        <begin position="411"/>
        <end position="511"/>
    </location>
</feature>
<organism evidence="5 6">
    <name type="scientific">Eutypa lata (strain UCR-EL1)</name>
    <name type="common">Grapevine dieback disease fungus</name>
    <name type="synonym">Eutypa armeniacae</name>
    <dbReference type="NCBI Taxonomy" id="1287681"/>
    <lineage>
        <taxon>Eukaryota</taxon>
        <taxon>Fungi</taxon>
        <taxon>Dikarya</taxon>
        <taxon>Ascomycota</taxon>
        <taxon>Pezizomycotina</taxon>
        <taxon>Sordariomycetes</taxon>
        <taxon>Xylariomycetidae</taxon>
        <taxon>Xylariales</taxon>
        <taxon>Diatrypaceae</taxon>
        <taxon>Eutypa</taxon>
    </lineage>
</organism>
<evidence type="ECO:0000259" key="3">
    <source>
        <dbReference type="PROSITE" id="PS51048"/>
    </source>
</evidence>
<reference evidence="6" key="1">
    <citation type="journal article" date="2013" name="Genome Announc.">
        <title>Draft genome sequence of the grapevine dieback fungus Eutypa lata UCR-EL1.</title>
        <authorList>
            <person name="Blanco-Ulate B."/>
            <person name="Rolshausen P.E."/>
            <person name="Cantu D."/>
        </authorList>
    </citation>
    <scope>NUCLEOTIDE SEQUENCE [LARGE SCALE GENOMIC DNA]</scope>
    <source>
        <strain evidence="6">UCR-EL1</strain>
    </source>
</reference>
<dbReference type="EMBL" id="KB706249">
    <property type="protein sequence ID" value="EMR68383.1"/>
    <property type="molecule type" value="Genomic_DNA"/>
</dbReference>
<dbReference type="PANTHER" id="PTHR45862">
    <property type="entry name" value="PROTEIN SGT1 HOMOLOG"/>
    <property type="match status" value="1"/>
</dbReference>
<sequence>MPSSAVFADEGVKAVKAGKYKEGIEKLTEALKERPAPLWLLERSKAHLRTGDFDHALHDAERALRVAFDRANRDMMVEAQIRRAVTYFRLKQFADADICAFWAIRLCEGARASEDDGQLGKVDADGEYAVTLKEVSEAHAEKNNNNKQDGLAAAMGGGGGRSKETQWKNQAFSWRLQALTQLEKLPLGDSGRKVGVKEKYPNPPKELPTKKTEAKPTPVDVDDEVIASKTATATASGGADEASRKATWEELWAQYRAIHAKNDIRSSFYQTDTTLNVDFFVKNVPKDEFQVHAQTDSVSLNPIPNTHTGQISLYLYGKIKPDETKYTVKSMKIELALKKETPGKWPTLRKENSELVDNIALASFPAPSFNQFYGYVTSLGYQHPKDLHLNGSISEDGDSYKSLLEKLSSGLKSTTSAGDKVEAVPASATATASAKPTAEPTRSDAKPTDSSTTTTSAAPLAGITNNNNSSGPAYPTSSKKGPKDWDKIDVEDEEGEEKDSGGGDGGDVNSFFQQLYKNADADTRRAMMKSYVESNGTSLSTSWSEAQDKTYETLPPDGSEVKKW</sequence>
<feature type="domain" description="CS" evidence="4">
    <location>
        <begin position="261"/>
        <end position="349"/>
    </location>
</feature>
<feature type="compositionally biased region" description="Polar residues" evidence="2">
    <location>
        <begin position="463"/>
        <end position="479"/>
    </location>
</feature>
<dbReference type="Proteomes" id="UP000012174">
    <property type="component" value="Unassembled WGS sequence"/>
</dbReference>
<dbReference type="HOGENOM" id="CLU_039532_3_1_1"/>
<feature type="domain" description="SGS" evidence="3">
    <location>
        <begin position="473"/>
        <end position="564"/>
    </location>
</feature>
<feature type="compositionally biased region" description="Low complexity" evidence="2">
    <location>
        <begin position="448"/>
        <end position="461"/>
    </location>
</feature>
<dbReference type="GO" id="GO:0051087">
    <property type="term" value="F:protein-folding chaperone binding"/>
    <property type="evidence" value="ECO:0007669"/>
    <property type="project" value="InterPro"/>
</dbReference>
<dbReference type="InterPro" id="IPR044563">
    <property type="entry name" value="Sgt1-like"/>
</dbReference>
<dbReference type="Gene3D" id="2.60.40.790">
    <property type="match status" value="1"/>
</dbReference>
<dbReference type="Pfam" id="PF05002">
    <property type="entry name" value="SGS"/>
    <property type="match status" value="1"/>
</dbReference>
<gene>
    <name evidence="5" type="ORF">UCREL1_4599</name>
</gene>
<dbReference type="InterPro" id="IPR007699">
    <property type="entry name" value="SGS_dom"/>
</dbReference>
<dbReference type="InterPro" id="IPR007052">
    <property type="entry name" value="CS_dom"/>
</dbReference>
<keyword evidence="6" id="KW-1185">Reference proteome</keyword>
<dbReference type="Gene3D" id="1.25.40.10">
    <property type="entry name" value="Tetratricopeptide repeat domain"/>
    <property type="match status" value="1"/>
</dbReference>
<dbReference type="AlphaFoldDB" id="M7SV37"/>